<evidence type="ECO:0000259" key="6">
    <source>
        <dbReference type="Pfam" id="PF01625"/>
    </source>
</evidence>
<dbReference type="EC" id="1.8.4.11" evidence="2"/>
<accession>A0ABD1S1G1</accession>
<dbReference type="EMBL" id="JBFOLJ010000011">
    <property type="protein sequence ID" value="KAL2494039.1"/>
    <property type="molecule type" value="Genomic_DNA"/>
</dbReference>
<dbReference type="PANTHER" id="PTHR42799:SF18">
    <property type="entry name" value="PEPTIDE-METHIONINE (S)-S-OXIDE REDUCTASE"/>
    <property type="match status" value="1"/>
</dbReference>
<evidence type="ECO:0000256" key="4">
    <source>
        <dbReference type="ARBA" id="ARBA00030273"/>
    </source>
</evidence>
<dbReference type="InterPro" id="IPR002569">
    <property type="entry name" value="Met_Sox_Rdtase_MsrA_dom"/>
</dbReference>
<protein>
    <recommendedName>
        <fullName evidence="2">peptide-methionine (S)-S-oxide reductase</fullName>
        <ecNumber evidence="2">1.8.4.11</ecNumber>
    </recommendedName>
    <alternativeName>
        <fullName evidence="5">Peptide-methionine (S)-S-oxide reductase</fullName>
    </alternativeName>
    <alternativeName>
        <fullName evidence="4">Protein-methionine-S-oxide reductase</fullName>
    </alternativeName>
</protein>
<reference evidence="8" key="1">
    <citation type="submission" date="2024-07" db="EMBL/GenBank/DDBJ databases">
        <title>Two chromosome-level genome assemblies of Korean endemic species Abeliophyllum distichum and Forsythia ovata (Oleaceae).</title>
        <authorList>
            <person name="Jang H."/>
        </authorList>
    </citation>
    <scope>NUCLEOTIDE SEQUENCE [LARGE SCALE GENOMIC DNA]</scope>
</reference>
<dbReference type="InterPro" id="IPR050162">
    <property type="entry name" value="MsrA_MetSO_reductase"/>
</dbReference>
<evidence type="ECO:0000313" key="7">
    <source>
        <dbReference type="EMBL" id="KAL2494039.1"/>
    </source>
</evidence>
<dbReference type="Proteomes" id="UP001604277">
    <property type="component" value="Unassembled WGS sequence"/>
</dbReference>
<proteinExistence type="inferred from homology"/>
<gene>
    <name evidence="7" type="ORF">Fot_37796</name>
</gene>
<name>A0ABD1S1G1_9LAMI</name>
<comment type="similarity">
    <text evidence="1">Belongs to the MsrA Met sulfoxide reductase family.</text>
</comment>
<evidence type="ECO:0000313" key="8">
    <source>
        <dbReference type="Proteomes" id="UP001604277"/>
    </source>
</evidence>
<sequence length="131" mass="14531">MEHYPDLDVPQLSLEFTQFATENFWRVELAFQRGEGAVKTAVGYSEGHFHNLHYKIVCTVSKCWEVISAYGATGNVTGVRIIVTGDAKTYKSSLIMTAAIENYSNNVSPLLPPTRLPEDVYPDRMVSGASN</sequence>
<dbReference type="Gene3D" id="3.30.1060.10">
    <property type="entry name" value="Peptide methionine sulphoxide reductase MsrA"/>
    <property type="match status" value="1"/>
</dbReference>
<feature type="domain" description="Peptide methionine sulphoxide reductase MsrA" evidence="6">
    <location>
        <begin position="19"/>
        <end position="61"/>
    </location>
</feature>
<evidence type="ECO:0000256" key="3">
    <source>
        <dbReference type="ARBA" id="ARBA00023002"/>
    </source>
</evidence>
<dbReference type="InterPro" id="IPR036509">
    <property type="entry name" value="Met_Sox_Rdtase_MsrA_sf"/>
</dbReference>
<dbReference type="PANTHER" id="PTHR42799">
    <property type="entry name" value="MITOCHONDRIAL PEPTIDE METHIONINE SULFOXIDE REDUCTASE"/>
    <property type="match status" value="1"/>
</dbReference>
<keyword evidence="8" id="KW-1185">Reference proteome</keyword>
<evidence type="ECO:0000256" key="1">
    <source>
        <dbReference type="ARBA" id="ARBA00005591"/>
    </source>
</evidence>
<keyword evidence="3" id="KW-0560">Oxidoreductase</keyword>
<comment type="caution">
    <text evidence="7">The sequence shown here is derived from an EMBL/GenBank/DDBJ whole genome shotgun (WGS) entry which is preliminary data.</text>
</comment>
<organism evidence="7 8">
    <name type="scientific">Forsythia ovata</name>
    <dbReference type="NCBI Taxonomy" id="205694"/>
    <lineage>
        <taxon>Eukaryota</taxon>
        <taxon>Viridiplantae</taxon>
        <taxon>Streptophyta</taxon>
        <taxon>Embryophyta</taxon>
        <taxon>Tracheophyta</taxon>
        <taxon>Spermatophyta</taxon>
        <taxon>Magnoliopsida</taxon>
        <taxon>eudicotyledons</taxon>
        <taxon>Gunneridae</taxon>
        <taxon>Pentapetalae</taxon>
        <taxon>asterids</taxon>
        <taxon>lamiids</taxon>
        <taxon>Lamiales</taxon>
        <taxon>Oleaceae</taxon>
        <taxon>Forsythieae</taxon>
        <taxon>Forsythia</taxon>
    </lineage>
</organism>
<evidence type="ECO:0000256" key="2">
    <source>
        <dbReference type="ARBA" id="ARBA00012502"/>
    </source>
</evidence>
<dbReference type="AlphaFoldDB" id="A0ABD1S1G1"/>
<dbReference type="SUPFAM" id="SSF55068">
    <property type="entry name" value="Peptide methionine sulfoxide reductase"/>
    <property type="match status" value="1"/>
</dbReference>
<dbReference type="GO" id="GO:0008113">
    <property type="term" value="F:peptide-methionine (S)-S-oxide reductase activity"/>
    <property type="evidence" value="ECO:0007669"/>
    <property type="project" value="UniProtKB-EC"/>
</dbReference>
<dbReference type="Pfam" id="PF01625">
    <property type="entry name" value="PMSR"/>
    <property type="match status" value="1"/>
</dbReference>
<evidence type="ECO:0000256" key="5">
    <source>
        <dbReference type="ARBA" id="ARBA00030643"/>
    </source>
</evidence>